<sequence length="428" mass="50001">MAVVILIVKSVASEEKCFQLTKRKEIEILKENITSQEESEKRVSILTCELQEMSRLIEEKDKYKETLESKIVDLQRKVEKMEELYKKISEYDSLINENAKLRNHADKMEQINKKLQNTSNKNKYQELQKKYETNINENERLISANEFMEKQLESYEEKMHAKGENYCSIEQLQSANNEIKMLRLELNKLQTEQTHEIPSDIQNAGQGHESLYGILKKEMDLNFRRLEENLNREVFNLRNELNLPQKPLYAQIIKQKYKYSSSVKPNLAIADTLSEQNLLMDDIINLGKEPRTLESKSVNLPDKHIQTVNESQTKQNMQENQGLNSEKQHLVQKLKAANQFHPKRKQNSIIGTGNANKINIKGVRQFGHLHVCKLDPNIGEAEVNEYLNENGFDDVRCVKLDSRRPDEHSYFRISVPKDKIDSLRNPEI</sequence>
<gene>
    <name evidence="2" type="ORF">WA026_019655</name>
</gene>
<evidence type="ECO:0000313" key="2">
    <source>
        <dbReference type="EMBL" id="KAK9872868.1"/>
    </source>
</evidence>
<dbReference type="EMBL" id="JARQZJ010000013">
    <property type="protein sequence ID" value="KAK9872868.1"/>
    <property type="molecule type" value="Genomic_DNA"/>
</dbReference>
<feature type="coiled-coil region" evidence="1">
    <location>
        <begin position="46"/>
        <end position="192"/>
    </location>
</feature>
<reference evidence="2 3" key="1">
    <citation type="submission" date="2023-03" db="EMBL/GenBank/DDBJ databases">
        <title>Genome insight into feeding habits of ladybird beetles.</title>
        <authorList>
            <person name="Li H.-S."/>
            <person name="Huang Y.-H."/>
            <person name="Pang H."/>
        </authorList>
    </citation>
    <scope>NUCLEOTIDE SEQUENCE [LARGE SCALE GENOMIC DNA]</scope>
    <source>
        <strain evidence="2">SYSU_2023b</strain>
        <tissue evidence="2">Whole body</tissue>
    </source>
</reference>
<comment type="caution">
    <text evidence="2">The sequence shown here is derived from an EMBL/GenBank/DDBJ whole genome shotgun (WGS) entry which is preliminary data.</text>
</comment>
<organism evidence="2 3">
    <name type="scientific">Henosepilachna vigintioctopunctata</name>
    <dbReference type="NCBI Taxonomy" id="420089"/>
    <lineage>
        <taxon>Eukaryota</taxon>
        <taxon>Metazoa</taxon>
        <taxon>Ecdysozoa</taxon>
        <taxon>Arthropoda</taxon>
        <taxon>Hexapoda</taxon>
        <taxon>Insecta</taxon>
        <taxon>Pterygota</taxon>
        <taxon>Neoptera</taxon>
        <taxon>Endopterygota</taxon>
        <taxon>Coleoptera</taxon>
        <taxon>Polyphaga</taxon>
        <taxon>Cucujiformia</taxon>
        <taxon>Coccinelloidea</taxon>
        <taxon>Coccinellidae</taxon>
        <taxon>Epilachninae</taxon>
        <taxon>Epilachnini</taxon>
        <taxon>Henosepilachna</taxon>
    </lineage>
</organism>
<protein>
    <submittedName>
        <fullName evidence="2">Uncharacterized protein</fullName>
    </submittedName>
</protein>
<keyword evidence="1" id="KW-0175">Coiled coil</keyword>
<evidence type="ECO:0000256" key="1">
    <source>
        <dbReference type="SAM" id="Coils"/>
    </source>
</evidence>
<dbReference type="Proteomes" id="UP001431783">
    <property type="component" value="Unassembled WGS sequence"/>
</dbReference>
<evidence type="ECO:0000313" key="3">
    <source>
        <dbReference type="Proteomes" id="UP001431783"/>
    </source>
</evidence>
<proteinExistence type="predicted"/>
<accession>A0AAW1TWS6</accession>
<dbReference type="AlphaFoldDB" id="A0AAW1TWS6"/>
<keyword evidence="3" id="KW-1185">Reference proteome</keyword>
<name>A0AAW1TWS6_9CUCU</name>